<accession>A0A1I4E983</accession>
<keyword evidence="1" id="KW-0812">Transmembrane</keyword>
<organism evidence="3 4">
    <name type="scientific">Rhodanobacter glycinis</name>
    <dbReference type="NCBI Taxonomy" id="582702"/>
    <lineage>
        <taxon>Bacteria</taxon>
        <taxon>Pseudomonadati</taxon>
        <taxon>Pseudomonadota</taxon>
        <taxon>Gammaproteobacteria</taxon>
        <taxon>Lysobacterales</taxon>
        <taxon>Rhodanobacteraceae</taxon>
        <taxon>Rhodanobacter</taxon>
    </lineage>
</organism>
<keyword evidence="1" id="KW-0472">Membrane</keyword>
<evidence type="ECO:0000256" key="1">
    <source>
        <dbReference type="SAM" id="Phobius"/>
    </source>
</evidence>
<reference evidence="4" key="1">
    <citation type="submission" date="2016-10" db="EMBL/GenBank/DDBJ databases">
        <authorList>
            <person name="Varghese N."/>
            <person name="Submissions S."/>
        </authorList>
    </citation>
    <scope>NUCLEOTIDE SEQUENCE [LARGE SCALE GENOMIC DNA]</scope>
    <source>
        <strain evidence="4">MO64</strain>
    </source>
</reference>
<gene>
    <name evidence="2" type="ORF">CS053_12550</name>
    <name evidence="3" type="ORF">SAMN05192579_11190</name>
</gene>
<evidence type="ECO:0000313" key="4">
    <source>
        <dbReference type="Proteomes" id="UP000198725"/>
    </source>
</evidence>
<dbReference type="EMBL" id="FOSR01000011">
    <property type="protein sequence ID" value="SFL01843.1"/>
    <property type="molecule type" value="Genomic_DNA"/>
</dbReference>
<reference evidence="3" key="2">
    <citation type="submission" date="2016-10" db="EMBL/GenBank/DDBJ databases">
        <authorList>
            <person name="de Groot N.N."/>
        </authorList>
    </citation>
    <scope>NUCLEOTIDE SEQUENCE [LARGE SCALE GENOMIC DNA]</scope>
    <source>
        <strain evidence="3">MO64</strain>
    </source>
</reference>
<dbReference type="RefSeq" id="WP_092704428.1">
    <property type="nucleotide sequence ID" value="NZ_CP042807.1"/>
</dbReference>
<evidence type="ECO:0000313" key="5">
    <source>
        <dbReference type="Proteomes" id="UP000321807"/>
    </source>
</evidence>
<dbReference type="PANTHER" id="PTHR38602">
    <property type="entry name" value="INNER MEMBRANE PROTEIN-RELATED"/>
    <property type="match status" value="1"/>
</dbReference>
<reference evidence="2 5" key="3">
    <citation type="submission" date="2019-08" db="EMBL/GenBank/DDBJ databases">
        <title>Complete genome sequence of Rhodanobacter glycinis strain T01E-68 isolated from tomato root.</title>
        <authorList>
            <person name="Weon H.-Y."/>
            <person name="Lee S.A."/>
        </authorList>
    </citation>
    <scope>NUCLEOTIDE SEQUENCE [LARGE SCALE GENOMIC DNA]</scope>
    <source>
        <strain evidence="2 5">T01E-68</strain>
    </source>
</reference>
<name>A0A1I4E983_9GAMM</name>
<dbReference type="AlphaFoldDB" id="A0A1I4E983"/>
<dbReference type="InterPro" id="IPR019201">
    <property type="entry name" value="DUF2065"/>
</dbReference>
<dbReference type="Proteomes" id="UP000198725">
    <property type="component" value="Unassembled WGS sequence"/>
</dbReference>
<dbReference type="PANTHER" id="PTHR38602:SF1">
    <property type="entry name" value="INNER MEMBRANE PROTEIN"/>
    <property type="match status" value="1"/>
</dbReference>
<protein>
    <submittedName>
        <fullName evidence="2">DUF2065 domain-containing protein</fullName>
    </submittedName>
</protein>
<feature type="transmembrane region" description="Helical" evidence="1">
    <location>
        <begin position="41"/>
        <end position="60"/>
    </location>
</feature>
<sequence>MSHTLLAAFCLVLVIEGLVLFAAPRGWQAMVREALKLDPRTLRVFGAVAMVAGLLVLRLVH</sequence>
<dbReference type="Proteomes" id="UP000321807">
    <property type="component" value="Chromosome"/>
</dbReference>
<dbReference type="KEGG" id="rgl:CS053_12550"/>
<proteinExistence type="predicted"/>
<dbReference type="Pfam" id="PF09838">
    <property type="entry name" value="DUF2065"/>
    <property type="match status" value="1"/>
</dbReference>
<dbReference type="EMBL" id="CP042807">
    <property type="protein sequence ID" value="QEE25228.1"/>
    <property type="molecule type" value="Genomic_DNA"/>
</dbReference>
<keyword evidence="1" id="KW-1133">Transmembrane helix</keyword>
<evidence type="ECO:0000313" key="2">
    <source>
        <dbReference type="EMBL" id="QEE25228.1"/>
    </source>
</evidence>
<evidence type="ECO:0000313" key="3">
    <source>
        <dbReference type="EMBL" id="SFL01843.1"/>
    </source>
</evidence>
<keyword evidence="4" id="KW-1185">Reference proteome</keyword>